<evidence type="ECO:0000256" key="4">
    <source>
        <dbReference type="ARBA" id="ARBA00022737"/>
    </source>
</evidence>
<dbReference type="SUPFAM" id="SSF52540">
    <property type="entry name" value="P-loop containing nucleoside triphosphate hydrolases"/>
    <property type="match status" value="2"/>
</dbReference>
<evidence type="ECO:0000256" key="10">
    <source>
        <dbReference type="SAM" id="Phobius"/>
    </source>
</evidence>
<dbReference type="GO" id="GO:0005524">
    <property type="term" value="F:ATP binding"/>
    <property type="evidence" value="ECO:0007669"/>
    <property type="project" value="UniProtKB-KW"/>
</dbReference>
<dbReference type="Pfam" id="PF00005">
    <property type="entry name" value="ABC_tran"/>
    <property type="match status" value="2"/>
</dbReference>
<feature type="transmembrane region" description="Helical" evidence="10">
    <location>
        <begin position="551"/>
        <end position="570"/>
    </location>
</feature>
<evidence type="ECO:0000256" key="9">
    <source>
        <dbReference type="SAM" id="MobiDB-lite"/>
    </source>
</evidence>
<feature type="transmembrane region" description="Helical" evidence="10">
    <location>
        <begin position="332"/>
        <end position="357"/>
    </location>
</feature>
<feature type="transmembrane region" description="Helical" evidence="10">
    <location>
        <begin position="636"/>
        <end position="656"/>
    </location>
</feature>
<feature type="transmembrane region" description="Helical" evidence="10">
    <location>
        <begin position="131"/>
        <end position="149"/>
    </location>
</feature>
<feature type="transmembrane region" description="Helical" evidence="10">
    <location>
        <begin position="224"/>
        <end position="244"/>
    </location>
</feature>
<dbReference type="CDD" id="cd03244">
    <property type="entry name" value="ABCC_MRP_domain2"/>
    <property type="match status" value="1"/>
</dbReference>
<feature type="region of interest" description="Disordered" evidence="9">
    <location>
        <begin position="432"/>
        <end position="498"/>
    </location>
</feature>
<feature type="transmembrane region" description="Helical" evidence="10">
    <location>
        <begin position="66"/>
        <end position="90"/>
    </location>
</feature>
<name>A0A8H7XT54_PSICU</name>
<dbReference type="SMART" id="SM00382">
    <property type="entry name" value="AAA"/>
    <property type="match status" value="2"/>
</dbReference>
<proteinExistence type="predicted"/>
<dbReference type="GO" id="GO:0140359">
    <property type="term" value="F:ABC-type transporter activity"/>
    <property type="evidence" value="ECO:0007669"/>
    <property type="project" value="InterPro"/>
</dbReference>
<keyword evidence="5" id="KW-0547">Nucleotide-binding</keyword>
<dbReference type="InterPro" id="IPR036640">
    <property type="entry name" value="ABC1_TM_sf"/>
</dbReference>
<dbReference type="InterPro" id="IPR017871">
    <property type="entry name" value="ABC_transporter-like_CS"/>
</dbReference>
<evidence type="ECO:0000256" key="2">
    <source>
        <dbReference type="ARBA" id="ARBA00022448"/>
    </source>
</evidence>
<dbReference type="Gene3D" id="1.20.1560.10">
    <property type="entry name" value="ABC transporter type 1, transmembrane domain"/>
    <property type="match status" value="2"/>
</dbReference>
<feature type="domain" description="ABC transporter" evidence="11">
    <location>
        <begin position="732"/>
        <end position="973"/>
    </location>
</feature>
<sequence>MVRAILQGSVELEPPSVQHFLWQSESDAMPATSTFLNQVDTSWVHELTSGRLMQLRLEEDTWNNTLYIPVLATGISATIILLQAALRLLFKGDEVSSKTAGDETIFPPDISGRLARYIKSLGGPVVCSFKVARLLGCLALFAFSLVTLIIEKEGRCNFPGIAVAVTSWYTSLLAAASLVPNSWSKHFTRHNICVLLTLVGVYGYRDIWPLATYTDVPMDAAEGWLLWAKIVISTITAILIPLFIPTEYVPIDPKNPMQVPNPEQTASLFSFLVYEFLTPIIMEASRVSHLSHTQLPALADYDYSSHLTEKAFPHLDPFRGAKRHLGIGLIQVYSWEFSAMAISIVIQVLAGFLSPLALNRILVTLETGGDDNYIRPWLWVACLFLGPFIVSICFQAYVFYGTQTLARTRAVLTELVFEHSLRIRFKAETSGDGEKESASAIATPRPESIVSESGEGSSNGDSNETQSVQTATESSTAKGKAKDTSQANAPTAAPAPEAKKKDNLVGKINTLVTVDVDNIINAKDFLMIFLQVPLELILALAFLYIVLGWSAFVGFASIVALLPVPGYLAAKIQTIQKTKLDMTDARVETVTETVGVLRMIKLFGWEKRMSQIVAEKRDEELRWLWNEKMIGLLNDIINFAIPTVTMVITYAAYTTIMGKSLNASKIFSSMVVFDIIRNLLHRSSYMFTQTLKGKVSLDRIGNFLRETELLDDFEEEKTQSIVPPSQHDENLIGFKNATFAWSKEEENGTQTPSARSFRLRIEGDLLFKRGCINLIVGPTGSGKTSVLMALLGEMHFIPSAVDSWYNLPRGGGIAYAAQQSWVQNETIRDNILFGSPYDEQRYNKVIQQCALKRDLELFEAGDQTEVGEKGLTLSGGQKARVTLARAIYSSAEIILLDDILAALDVHTSKSIVEDCLKGDLIRGRTVLLVTHNVALTSPVADNIITVGLDGYARAVGNDISIALAVDPTLAHEVELEEDKDEVEKETIDAETKEVKKSDGKLIMAEEIEEGRVSWQSMQLFFNSLGGNHPILFLGIWALGFLCMHCGDMFGVWFLGYWGSQYEGHHPEDVAVSYYLSMYSFILFASVSVYAAVMVLYNYGAMRASRKINGMLVDSVLGSTLRWLDETPASRIITRCTQDISSVDGDLQAFFGAVVELATCMVVRLAGPVIMTPIILGPGILIAVIGIYIGNIYLKAQISVKRETSNARAPVLAHFGAAIAGLTSIRAYGAQTSFKAESLKRIDHYTKVARTSFNLNRWVSVRIDLLGASFTAGLASYLLLNRTLSAANIGFSLKMSLDFCSFILWLVRCYNEFEVQANSLERIQAYINIEHEPKATEAGKPPASWPSSGDLRVEGLSARYSATGPKVLEDVSFHVKSGERIGIVGRTGSGKSSLTLSLLRCIPTEGTVYYDGLATDQINLDELRSKITIIPQMPELLSGTLRRNLDPFDQNDDATLNNALRASGLFTLQSETDEARLTLDSEIASGGGNLSVGQRQIIALARAIVRNSKLLILDEDHKTDSIIQSSLRNELSSDVTVLTVAHRLQTIMDADKIMVLDSGRIVEFDSPQTLLKMKGGYFKSLVDGSGDKQTLYAMMDAKASGSA</sequence>
<evidence type="ECO:0000256" key="5">
    <source>
        <dbReference type="ARBA" id="ARBA00022741"/>
    </source>
</evidence>
<gene>
    <name evidence="13" type="ORF">JR316_009753</name>
</gene>
<feature type="transmembrane region" description="Helical" evidence="10">
    <location>
        <begin position="377"/>
        <end position="400"/>
    </location>
</feature>
<dbReference type="CDD" id="cd18604">
    <property type="entry name" value="ABC_6TM_VMR1_D2_like"/>
    <property type="match status" value="1"/>
</dbReference>
<dbReference type="Pfam" id="PF00664">
    <property type="entry name" value="ABC_membrane"/>
    <property type="match status" value="2"/>
</dbReference>
<evidence type="ECO:0000256" key="8">
    <source>
        <dbReference type="ARBA" id="ARBA00023136"/>
    </source>
</evidence>
<dbReference type="FunFam" id="1.20.1560.10:FF:000013">
    <property type="entry name" value="ABC transporter C family member 2"/>
    <property type="match status" value="1"/>
</dbReference>
<comment type="subcellular location">
    <subcellularLocation>
        <location evidence="1">Membrane</location>
        <topology evidence="1">Multi-pass membrane protein</topology>
    </subcellularLocation>
</comment>
<evidence type="ECO:0000259" key="11">
    <source>
        <dbReference type="PROSITE" id="PS50893"/>
    </source>
</evidence>
<feature type="transmembrane region" description="Helical" evidence="10">
    <location>
        <begin position="1172"/>
        <end position="1193"/>
    </location>
</feature>
<dbReference type="InterPro" id="IPR003593">
    <property type="entry name" value="AAA+_ATPase"/>
</dbReference>
<keyword evidence="4" id="KW-0677">Repeat</keyword>
<dbReference type="EMBL" id="JAFIQS010000010">
    <property type="protein sequence ID" value="KAG5165059.1"/>
    <property type="molecule type" value="Genomic_DNA"/>
</dbReference>
<dbReference type="CDD" id="cd18596">
    <property type="entry name" value="ABC_6TM_VMR1_D1_like"/>
    <property type="match status" value="1"/>
</dbReference>
<feature type="transmembrane region" description="Helical" evidence="10">
    <location>
        <begin position="525"/>
        <end position="545"/>
    </location>
</feature>
<comment type="caution">
    <text evidence="13">The sequence shown here is derived from an EMBL/GenBank/DDBJ whole genome shotgun (WGS) entry which is preliminary data.</text>
</comment>
<evidence type="ECO:0000313" key="13">
    <source>
        <dbReference type="EMBL" id="KAG5165059.1"/>
    </source>
</evidence>
<dbReference type="PROSITE" id="PS50929">
    <property type="entry name" value="ABC_TM1F"/>
    <property type="match status" value="2"/>
</dbReference>
<reference evidence="13" key="1">
    <citation type="submission" date="2021-02" db="EMBL/GenBank/DDBJ databases">
        <title>Psilocybe cubensis genome.</title>
        <authorList>
            <person name="Mckernan K.J."/>
            <person name="Crawford S."/>
            <person name="Trippe A."/>
            <person name="Kane L.T."/>
            <person name="Mclaughlin S."/>
        </authorList>
    </citation>
    <scope>NUCLEOTIDE SEQUENCE [LARGE SCALE GENOMIC DNA]</scope>
    <source>
        <strain evidence="13">MGC-MH-2018</strain>
    </source>
</reference>
<dbReference type="PROSITE" id="PS50893">
    <property type="entry name" value="ABC_TRANSPORTER_2"/>
    <property type="match status" value="2"/>
</dbReference>
<keyword evidence="7 10" id="KW-1133">Transmembrane helix</keyword>
<dbReference type="PANTHER" id="PTHR24223:SF356">
    <property type="entry name" value="ATP-BINDING CASSETTE TRANSPORTER ABC4"/>
    <property type="match status" value="1"/>
</dbReference>
<feature type="domain" description="ABC transporter" evidence="11">
    <location>
        <begin position="1350"/>
        <end position="1582"/>
    </location>
</feature>
<evidence type="ECO:0000256" key="3">
    <source>
        <dbReference type="ARBA" id="ARBA00022692"/>
    </source>
</evidence>
<accession>A0A8H7XT54</accession>
<dbReference type="InterPro" id="IPR027417">
    <property type="entry name" value="P-loop_NTPase"/>
</dbReference>
<keyword evidence="6" id="KW-0067">ATP-binding</keyword>
<feature type="compositionally biased region" description="Low complexity" evidence="9">
    <location>
        <begin position="451"/>
        <end position="464"/>
    </location>
</feature>
<dbReference type="GO" id="GO:0016020">
    <property type="term" value="C:membrane"/>
    <property type="evidence" value="ECO:0007669"/>
    <property type="project" value="UniProtKB-SubCell"/>
</dbReference>
<feature type="compositionally biased region" description="Low complexity" evidence="9">
    <location>
        <begin position="487"/>
        <end position="496"/>
    </location>
</feature>
<evidence type="ECO:0000256" key="7">
    <source>
        <dbReference type="ARBA" id="ARBA00022989"/>
    </source>
</evidence>
<evidence type="ECO:0000256" key="1">
    <source>
        <dbReference type="ARBA" id="ARBA00004141"/>
    </source>
</evidence>
<feature type="domain" description="ABC transmembrane type-1" evidence="12">
    <location>
        <begin position="1048"/>
        <end position="1313"/>
    </location>
</feature>
<dbReference type="FunFam" id="3.40.50.300:FF:000838">
    <property type="entry name" value="ABC multidrug transporter (Eurofung)"/>
    <property type="match status" value="1"/>
</dbReference>
<protein>
    <recommendedName>
        <fullName evidence="14">P-loop containing nucleoside triphosphate hydrolase protein</fullName>
    </recommendedName>
</protein>
<organism evidence="13">
    <name type="scientific">Psilocybe cubensis</name>
    <name type="common">Psychedelic mushroom</name>
    <name type="synonym">Stropharia cubensis</name>
    <dbReference type="NCBI Taxonomy" id="181762"/>
    <lineage>
        <taxon>Eukaryota</taxon>
        <taxon>Fungi</taxon>
        <taxon>Dikarya</taxon>
        <taxon>Basidiomycota</taxon>
        <taxon>Agaricomycotina</taxon>
        <taxon>Agaricomycetes</taxon>
        <taxon>Agaricomycetidae</taxon>
        <taxon>Agaricales</taxon>
        <taxon>Agaricineae</taxon>
        <taxon>Strophariaceae</taxon>
        <taxon>Psilocybe</taxon>
    </lineage>
</organism>
<feature type="compositionally biased region" description="Polar residues" evidence="9">
    <location>
        <begin position="465"/>
        <end position="477"/>
    </location>
</feature>
<dbReference type="PANTHER" id="PTHR24223">
    <property type="entry name" value="ATP-BINDING CASSETTE SUB-FAMILY C"/>
    <property type="match status" value="1"/>
</dbReference>
<evidence type="ECO:0008006" key="14">
    <source>
        <dbReference type="Google" id="ProtNLM"/>
    </source>
</evidence>
<dbReference type="Gene3D" id="3.40.50.300">
    <property type="entry name" value="P-loop containing nucleotide triphosphate hydrolases"/>
    <property type="match status" value="2"/>
</dbReference>
<evidence type="ECO:0000259" key="12">
    <source>
        <dbReference type="PROSITE" id="PS50929"/>
    </source>
</evidence>
<dbReference type="PROSITE" id="PS00211">
    <property type="entry name" value="ABC_TRANSPORTER_1"/>
    <property type="match status" value="1"/>
</dbReference>
<dbReference type="InterPro" id="IPR011527">
    <property type="entry name" value="ABC1_TM_dom"/>
</dbReference>
<dbReference type="CDD" id="cd03250">
    <property type="entry name" value="ABCC_MRP_domain1"/>
    <property type="match status" value="1"/>
</dbReference>
<feature type="transmembrane region" description="Helical" evidence="10">
    <location>
        <begin position="161"/>
        <end position="180"/>
    </location>
</feature>
<keyword evidence="8 10" id="KW-0472">Membrane</keyword>
<feature type="transmembrane region" description="Helical" evidence="10">
    <location>
        <begin position="1075"/>
        <end position="1096"/>
    </location>
</feature>
<feature type="domain" description="ABC transmembrane type-1" evidence="12">
    <location>
        <begin position="339"/>
        <end position="692"/>
    </location>
</feature>
<keyword evidence="2" id="KW-0813">Transport</keyword>
<dbReference type="InterPro" id="IPR050173">
    <property type="entry name" value="ABC_transporter_C-like"/>
</dbReference>
<dbReference type="InterPro" id="IPR003439">
    <property type="entry name" value="ABC_transporter-like_ATP-bd"/>
</dbReference>
<evidence type="ECO:0000256" key="6">
    <source>
        <dbReference type="ARBA" id="ARBA00022840"/>
    </source>
</evidence>
<feature type="transmembrane region" description="Helical" evidence="10">
    <location>
        <begin position="1030"/>
        <end position="1055"/>
    </location>
</feature>
<dbReference type="GO" id="GO:0016887">
    <property type="term" value="F:ATP hydrolysis activity"/>
    <property type="evidence" value="ECO:0007669"/>
    <property type="project" value="InterPro"/>
</dbReference>
<feature type="transmembrane region" description="Helical" evidence="10">
    <location>
        <begin position="1258"/>
        <end position="1279"/>
    </location>
</feature>
<keyword evidence="3 10" id="KW-0812">Transmembrane</keyword>
<dbReference type="SUPFAM" id="SSF90123">
    <property type="entry name" value="ABC transporter transmembrane region"/>
    <property type="match status" value="2"/>
</dbReference>